<feature type="binding site" evidence="4">
    <location>
        <begin position="134"/>
        <end position="142"/>
    </location>
    <ligand>
        <name>ATP</name>
        <dbReference type="ChEBI" id="CHEBI:30616"/>
    </ligand>
</feature>
<dbReference type="EMBL" id="FUKW01000147">
    <property type="protein sequence ID" value="SJN44025.1"/>
    <property type="molecule type" value="Genomic_DNA"/>
</dbReference>
<dbReference type="NCBIfam" id="TIGR02727">
    <property type="entry name" value="MTHFS_bact"/>
    <property type="match status" value="1"/>
</dbReference>
<dbReference type="InterPro" id="IPR024185">
    <property type="entry name" value="FTHF_cligase-like_sf"/>
</dbReference>
<feature type="binding site" evidence="4">
    <location>
        <begin position="4"/>
        <end position="8"/>
    </location>
    <ligand>
        <name>ATP</name>
        <dbReference type="ChEBI" id="CHEBI:30616"/>
    </ligand>
</feature>
<dbReference type="Proteomes" id="UP000195611">
    <property type="component" value="Unassembled WGS sequence"/>
</dbReference>
<dbReference type="AlphaFoldDB" id="A0A1R4KIH1"/>
<sequence length="194" mass="22605">MIEKEKIRNEVILMLQSFSETEKKSIEQTLYTNLFASKFWKKANLIGITLSKGFEWSTMPIIKRAWQEGKKVSVPRSIHASRELHFYQIEQFSQVKVGYFDIKEPIVEQTKRIHKEDIELMLVPGVAFTKKGYRIGFGGGYYDRFLRDYLNPTLSLLHSKQIVAKIPIETHDVPVDYLITERGIFSTAVTEQKE</sequence>
<evidence type="ECO:0000256" key="4">
    <source>
        <dbReference type="PIRSR" id="PIRSR006806-1"/>
    </source>
</evidence>
<dbReference type="Pfam" id="PF01812">
    <property type="entry name" value="5-FTHF_cyc-lig"/>
    <property type="match status" value="1"/>
</dbReference>
<evidence type="ECO:0000256" key="3">
    <source>
        <dbReference type="ARBA" id="ARBA00022840"/>
    </source>
</evidence>
<dbReference type="EC" id="6.3.3.2" evidence="5"/>
<comment type="cofactor">
    <cofactor evidence="5">
        <name>Mg(2+)</name>
        <dbReference type="ChEBI" id="CHEBI:18420"/>
    </cofactor>
</comment>
<dbReference type="Gene3D" id="3.40.50.10420">
    <property type="entry name" value="NagB/RpiA/CoA transferase-like"/>
    <property type="match status" value="1"/>
</dbReference>
<dbReference type="GO" id="GO:0009396">
    <property type="term" value="P:folic acid-containing compound biosynthetic process"/>
    <property type="evidence" value="ECO:0007669"/>
    <property type="project" value="TreeGrafter"/>
</dbReference>
<protein>
    <recommendedName>
        <fullName evidence="5">5-formyltetrahydrofolate cyclo-ligase</fullName>
        <ecNumber evidence="5">6.3.3.2</ecNumber>
    </recommendedName>
</protein>
<accession>A0A1R4KIH1</accession>
<comment type="similarity">
    <text evidence="1 5">Belongs to the 5-formyltetrahydrofolate cyclo-ligase family.</text>
</comment>
<keyword evidence="3 4" id="KW-0067">ATP-binding</keyword>
<proteinExistence type="inferred from homology"/>
<dbReference type="InterPro" id="IPR002698">
    <property type="entry name" value="FTHF_cligase"/>
</dbReference>
<dbReference type="GO" id="GO:0005524">
    <property type="term" value="F:ATP binding"/>
    <property type="evidence" value="ECO:0007669"/>
    <property type="project" value="UniProtKB-KW"/>
</dbReference>
<organism evidence="6 7">
    <name type="scientific">Marinilactibacillus psychrotolerans 42ea</name>
    <dbReference type="NCBI Taxonomy" id="1255609"/>
    <lineage>
        <taxon>Bacteria</taxon>
        <taxon>Bacillati</taxon>
        <taxon>Bacillota</taxon>
        <taxon>Bacilli</taxon>
        <taxon>Lactobacillales</taxon>
        <taxon>Carnobacteriaceae</taxon>
        <taxon>Marinilactibacillus</taxon>
    </lineage>
</organism>
<keyword evidence="6" id="KW-0436">Ligase</keyword>
<evidence type="ECO:0000256" key="5">
    <source>
        <dbReference type="RuleBase" id="RU361279"/>
    </source>
</evidence>
<name>A0A1R4KIH1_9LACT</name>
<dbReference type="PANTHER" id="PTHR23407">
    <property type="entry name" value="ATPASE INHIBITOR/5-FORMYLTETRAHYDROFOLATE CYCLO-LIGASE"/>
    <property type="match status" value="1"/>
</dbReference>
<reference evidence="6 7" key="1">
    <citation type="submission" date="2017-02" db="EMBL/GenBank/DDBJ databases">
        <authorList>
            <person name="Peterson S.W."/>
        </authorList>
    </citation>
    <scope>NUCLEOTIDE SEQUENCE [LARGE SCALE GENOMIC DNA]</scope>
    <source>
        <strain evidence="6 7">42ea</strain>
    </source>
</reference>
<dbReference type="InterPro" id="IPR037171">
    <property type="entry name" value="NagB/RpiA_transferase-like"/>
</dbReference>
<keyword evidence="5" id="KW-0479">Metal-binding</keyword>
<keyword evidence="2 4" id="KW-0547">Nucleotide-binding</keyword>
<keyword evidence="5" id="KW-0460">Magnesium</keyword>
<dbReference type="PIRSF" id="PIRSF006806">
    <property type="entry name" value="FTHF_cligase"/>
    <property type="match status" value="1"/>
</dbReference>
<evidence type="ECO:0000256" key="2">
    <source>
        <dbReference type="ARBA" id="ARBA00022741"/>
    </source>
</evidence>
<dbReference type="PANTHER" id="PTHR23407:SF1">
    <property type="entry name" value="5-FORMYLTETRAHYDROFOLATE CYCLO-LIGASE"/>
    <property type="match status" value="1"/>
</dbReference>
<dbReference type="GO" id="GO:0030272">
    <property type="term" value="F:5-formyltetrahydrofolate cyclo-ligase activity"/>
    <property type="evidence" value="ECO:0007669"/>
    <property type="project" value="UniProtKB-EC"/>
</dbReference>
<comment type="catalytic activity">
    <reaction evidence="5">
        <text>(6S)-5-formyl-5,6,7,8-tetrahydrofolate + ATP = (6R)-5,10-methenyltetrahydrofolate + ADP + phosphate</text>
        <dbReference type="Rhea" id="RHEA:10488"/>
        <dbReference type="ChEBI" id="CHEBI:30616"/>
        <dbReference type="ChEBI" id="CHEBI:43474"/>
        <dbReference type="ChEBI" id="CHEBI:57455"/>
        <dbReference type="ChEBI" id="CHEBI:57457"/>
        <dbReference type="ChEBI" id="CHEBI:456216"/>
        <dbReference type="EC" id="6.3.3.2"/>
    </reaction>
</comment>
<evidence type="ECO:0000313" key="6">
    <source>
        <dbReference type="EMBL" id="SJN44025.1"/>
    </source>
</evidence>
<dbReference type="GO" id="GO:0035999">
    <property type="term" value="P:tetrahydrofolate interconversion"/>
    <property type="evidence" value="ECO:0007669"/>
    <property type="project" value="TreeGrafter"/>
</dbReference>
<feature type="binding site" evidence="4">
    <location>
        <position position="50"/>
    </location>
    <ligand>
        <name>substrate</name>
    </ligand>
</feature>
<evidence type="ECO:0000313" key="7">
    <source>
        <dbReference type="Proteomes" id="UP000195611"/>
    </source>
</evidence>
<dbReference type="SUPFAM" id="SSF100950">
    <property type="entry name" value="NagB/RpiA/CoA transferase-like"/>
    <property type="match status" value="1"/>
</dbReference>
<feature type="binding site" evidence="4">
    <location>
        <position position="55"/>
    </location>
    <ligand>
        <name>substrate</name>
    </ligand>
</feature>
<gene>
    <name evidence="6" type="ORF">FM115_10335</name>
</gene>
<dbReference type="GO" id="GO:0046872">
    <property type="term" value="F:metal ion binding"/>
    <property type="evidence" value="ECO:0007669"/>
    <property type="project" value="UniProtKB-KW"/>
</dbReference>
<dbReference type="RefSeq" id="WP_087059948.1">
    <property type="nucleotide sequence ID" value="NZ_FUKW01000147.1"/>
</dbReference>
<evidence type="ECO:0000256" key="1">
    <source>
        <dbReference type="ARBA" id="ARBA00010638"/>
    </source>
</evidence>